<organism evidence="1 2">
    <name type="scientific">Catharanthus roseus</name>
    <name type="common">Madagascar periwinkle</name>
    <name type="synonym">Vinca rosea</name>
    <dbReference type="NCBI Taxonomy" id="4058"/>
    <lineage>
        <taxon>Eukaryota</taxon>
        <taxon>Viridiplantae</taxon>
        <taxon>Streptophyta</taxon>
        <taxon>Embryophyta</taxon>
        <taxon>Tracheophyta</taxon>
        <taxon>Spermatophyta</taxon>
        <taxon>Magnoliopsida</taxon>
        <taxon>eudicotyledons</taxon>
        <taxon>Gunneridae</taxon>
        <taxon>Pentapetalae</taxon>
        <taxon>asterids</taxon>
        <taxon>lamiids</taxon>
        <taxon>Gentianales</taxon>
        <taxon>Apocynaceae</taxon>
        <taxon>Rauvolfioideae</taxon>
        <taxon>Vinceae</taxon>
        <taxon>Catharanthinae</taxon>
        <taxon>Catharanthus</taxon>
    </lineage>
</organism>
<proteinExistence type="predicted"/>
<gene>
    <name evidence="1" type="ORF">M9H77_34419</name>
</gene>
<evidence type="ECO:0000313" key="2">
    <source>
        <dbReference type="Proteomes" id="UP001060085"/>
    </source>
</evidence>
<dbReference type="Proteomes" id="UP001060085">
    <property type="component" value="Linkage Group LG08"/>
</dbReference>
<protein>
    <submittedName>
        <fullName evidence="1">Uncharacterized protein</fullName>
    </submittedName>
</protein>
<comment type="caution">
    <text evidence="1">The sequence shown here is derived from an EMBL/GenBank/DDBJ whole genome shotgun (WGS) entry which is preliminary data.</text>
</comment>
<name>A0ACB9ZM05_CATRO</name>
<keyword evidence="2" id="KW-1185">Reference proteome</keyword>
<reference evidence="2" key="1">
    <citation type="journal article" date="2023" name="Nat. Plants">
        <title>Single-cell RNA sequencing provides a high-resolution roadmap for understanding the multicellular compartmentation of specialized metabolism.</title>
        <authorList>
            <person name="Sun S."/>
            <person name="Shen X."/>
            <person name="Li Y."/>
            <person name="Li Y."/>
            <person name="Wang S."/>
            <person name="Li R."/>
            <person name="Zhang H."/>
            <person name="Shen G."/>
            <person name="Guo B."/>
            <person name="Wei J."/>
            <person name="Xu J."/>
            <person name="St-Pierre B."/>
            <person name="Chen S."/>
            <person name="Sun C."/>
        </authorList>
    </citation>
    <scope>NUCLEOTIDE SEQUENCE [LARGE SCALE GENOMIC DNA]</scope>
</reference>
<sequence length="125" mass="13663">MPGRARPTRPARTPFIPIFPFFLSPAPRRSLCTLAAVRRLRWLSTTLSAVGSDSAAAGSIPVKEEVTSEPSQEHTQEPETNEELDTPSSSVPDSTSVPETHIPKLEGSDDEEEHPKAQAQALRDY</sequence>
<accession>A0ACB9ZM05</accession>
<dbReference type="EMBL" id="CM044708">
    <property type="protein sequence ID" value="KAI5648414.1"/>
    <property type="molecule type" value="Genomic_DNA"/>
</dbReference>
<evidence type="ECO:0000313" key="1">
    <source>
        <dbReference type="EMBL" id="KAI5648414.1"/>
    </source>
</evidence>